<feature type="chain" id="PRO_5011475065" evidence="1">
    <location>
        <begin position="20"/>
        <end position="384"/>
    </location>
</feature>
<gene>
    <name evidence="2" type="ORF">SAMN04487850_0971</name>
</gene>
<keyword evidence="1" id="KW-0732">Signal</keyword>
<evidence type="ECO:0000313" key="2">
    <source>
        <dbReference type="EMBL" id="SEV96075.1"/>
    </source>
</evidence>
<accession>A0A1I0N4S6</accession>
<evidence type="ECO:0000313" key="3">
    <source>
        <dbReference type="Proteomes" id="UP000199373"/>
    </source>
</evidence>
<sequence>MRRFGFLLTIILTCLVSRAQQVTDEPKLEVKPSGRILFDAAYLNPLHQDDELESGVGIPDMRVGVGFTYGQWKGKIDMGYAYGKVNMKDVWVQYNFNKKNFVRGGYFIHQYGYQSCTSSSFKETMEEPQSNAAFNDDRMIGMMYEYTSPKVLATVSGVVEPDAMKQNTNVTGSEAIGALTRLVWHPHVERGHLLHVGISGGVEGARYDAHEELKHKQFTLSSNWPTRVAKIKAQQAQITDAKTMFKFTPEILFSKGRFAMAGQYFWNRITRRNNLDAFTGSGAYVTVRGLIKGDGYKYTMNDGGIDTPDAGFMELLFQYNYTSLSDAKAGIHGGYLNDWTIAYNYYVNKYMIWRIRASYTKVTGRANYADNEVSILETRFQVKF</sequence>
<dbReference type="InterPro" id="IPR010870">
    <property type="entry name" value="Porin_O/P"/>
</dbReference>
<dbReference type="RefSeq" id="WP_091901668.1">
    <property type="nucleotide sequence ID" value="NZ_FOIQ01000002.1"/>
</dbReference>
<dbReference type="Gene3D" id="2.40.160.10">
    <property type="entry name" value="Porin"/>
    <property type="match status" value="1"/>
</dbReference>
<protein>
    <submittedName>
        <fullName evidence="2">Phosphate-selective porin OprO and OprP</fullName>
    </submittedName>
</protein>
<proteinExistence type="predicted"/>
<feature type="signal peptide" evidence="1">
    <location>
        <begin position="1"/>
        <end position="19"/>
    </location>
</feature>
<evidence type="ECO:0000256" key="1">
    <source>
        <dbReference type="SAM" id="SignalP"/>
    </source>
</evidence>
<dbReference type="AlphaFoldDB" id="A0A1I0N4S6"/>
<dbReference type="InterPro" id="IPR023614">
    <property type="entry name" value="Porin_dom_sf"/>
</dbReference>
<name>A0A1I0N4S6_9BACT</name>
<dbReference type="EMBL" id="FOIQ01000002">
    <property type="protein sequence ID" value="SEV96075.1"/>
    <property type="molecule type" value="Genomic_DNA"/>
</dbReference>
<organism evidence="2 3">
    <name type="scientific">Prevotella aff. ruminicola Tc2-24</name>
    <dbReference type="NCBI Taxonomy" id="81582"/>
    <lineage>
        <taxon>Bacteria</taxon>
        <taxon>Pseudomonadati</taxon>
        <taxon>Bacteroidota</taxon>
        <taxon>Bacteroidia</taxon>
        <taxon>Bacteroidales</taxon>
        <taxon>Prevotellaceae</taxon>
        <taxon>Prevotella</taxon>
    </lineage>
</organism>
<dbReference type="Pfam" id="PF07396">
    <property type="entry name" value="Porin_O_P"/>
    <property type="match status" value="1"/>
</dbReference>
<dbReference type="Proteomes" id="UP000199373">
    <property type="component" value="Unassembled WGS sequence"/>
</dbReference>
<reference evidence="2 3" key="1">
    <citation type="submission" date="2016-10" db="EMBL/GenBank/DDBJ databases">
        <authorList>
            <person name="de Groot N.N."/>
        </authorList>
    </citation>
    <scope>NUCLEOTIDE SEQUENCE [LARGE SCALE GENOMIC DNA]</scope>
    <source>
        <strain evidence="2 3">TC2-24</strain>
    </source>
</reference>
<keyword evidence="3" id="KW-1185">Reference proteome</keyword>